<dbReference type="AlphaFoldDB" id="A0A0H5QLL1"/>
<organism evidence="1">
    <name type="scientific">Spongospora subterranea</name>
    <dbReference type="NCBI Taxonomy" id="70186"/>
    <lineage>
        <taxon>Eukaryota</taxon>
        <taxon>Sar</taxon>
        <taxon>Rhizaria</taxon>
        <taxon>Endomyxa</taxon>
        <taxon>Phytomyxea</taxon>
        <taxon>Plasmodiophorida</taxon>
        <taxon>Plasmodiophoridae</taxon>
        <taxon>Spongospora</taxon>
    </lineage>
</organism>
<dbReference type="EMBL" id="HACM01002446">
    <property type="protein sequence ID" value="CRZ02888.1"/>
    <property type="molecule type" value="Transcribed_RNA"/>
</dbReference>
<sequence>MELVKLKKQTVEANYSSLVEICVQKVHDHNQTMDYLTRDNELTRHVLDQCRDLKQTASGLRRRLSAANASIAAGNSQIVKTRSELEGLSAVASIREQELQEMHSRCQKWLLETGMSTIVSTPPEGDDPVALDEFYCHATRQMKCEDERIQQEMHALEIHITNKQRELAELLRRPSEMDLTSSMIQKSKKMRH</sequence>
<proteinExistence type="predicted"/>
<name>A0A0H5QLL1_9EUKA</name>
<protein>
    <submittedName>
        <fullName evidence="1">Uncharacterized protein</fullName>
    </submittedName>
</protein>
<evidence type="ECO:0000313" key="1">
    <source>
        <dbReference type="EMBL" id="CRZ02888.1"/>
    </source>
</evidence>
<reference evidence="1" key="1">
    <citation type="submission" date="2015-04" db="EMBL/GenBank/DDBJ databases">
        <title>The genome sequence of the plant pathogenic Rhizarian Plasmodiophora brassicae reveals insights in its biotrophic life cycle and the origin of chitin synthesis.</title>
        <authorList>
            <person name="Schwelm A."/>
            <person name="Fogelqvist J."/>
            <person name="Knaust A."/>
            <person name="Julke S."/>
            <person name="Lilja T."/>
            <person name="Dhandapani V."/>
            <person name="Bonilla-Rosso G."/>
            <person name="Karlsson M."/>
            <person name="Shevchenko A."/>
            <person name="Choi S.R."/>
            <person name="Kim H.G."/>
            <person name="Park J.Y."/>
            <person name="Lim Y.P."/>
            <person name="Ludwig-Muller J."/>
            <person name="Dixelius C."/>
        </authorList>
    </citation>
    <scope>NUCLEOTIDE SEQUENCE</scope>
    <source>
        <tissue evidence="1">Potato root galls</tissue>
    </source>
</reference>
<accession>A0A0H5QLL1</accession>